<evidence type="ECO:0000313" key="2">
    <source>
        <dbReference type="EMBL" id="KAK3931458.1"/>
    </source>
</evidence>
<feature type="region of interest" description="Disordered" evidence="1">
    <location>
        <begin position="75"/>
        <end position="127"/>
    </location>
</feature>
<evidence type="ECO:0000256" key="1">
    <source>
        <dbReference type="SAM" id="MobiDB-lite"/>
    </source>
</evidence>
<comment type="caution">
    <text evidence="2">The sequence shown here is derived from an EMBL/GenBank/DDBJ whole genome shotgun (WGS) entry which is preliminary data.</text>
</comment>
<reference evidence="2" key="1">
    <citation type="submission" date="2021-07" db="EMBL/GenBank/DDBJ databases">
        <authorList>
            <person name="Catto M.A."/>
            <person name="Jacobson A."/>
            <person name="Kennedy G."/>
            <person name="Labadie P."/>
            <person name="Hunt B.G."/>
            <person name="Srinivasan R."/>
        </authorList>
    </citation>
    <scope>NUCLEOTIDE SEQUENCE</scope>
    <source>
        <strain evidence="2">PL_HMW_Pooled</strain>
        <tissue evidence="2">Head</tissue>
    </source>
</reference>
<dbReference type="EMBL" id="JAHWGI010001426">
    <property type="protein sequence ID" value="KAK3931458.1"/>
    <property type="molecule type" value="Genomic_DNA"/>
</dbReference>
<dbReference type="AlphaFoldDB" id="A0AAE1LTG5"/>
<accession>A0AAE1LTG5</accession>
<evidence type="ECO:0000313" key="3">
    <source>
        <dbReference type="Proteomes" id="UP001219518"/>
    </source>
</evidence>
<sequence length="127" mass="14554">MAPIGEATEARGSLAQEFQEIKDLVKHLKGENSDLFEFQENLTLKSSCQRVQEVNHLTNLTEENLELKSYCQKVQESEDMNNPSTPKCDGNHSRKKSSQVGLTQRLSTSLPQFKRTKTYIDDKDEYE</sequence>
<dbReference type="Proteomes" id="UP001219518">
    <property type="component" value="Unassembled WGS sequence"/>
</dbReference>
<keyword evidence="3" id="KW-1185">Reference proteome</keyword>
<feature type="compositionally biased region" description="Polar residues" evidence="1">
    <location>
        <begin position="98"/>
        <end position="111"/>
    </location>
</feature>
<reference evidence="2" key="2">
    <citation type="journal article" date="2023" name="BMC Genomics">
        <title>Pest status, molecular evolution, and epigenetic factors derived from the genome assembly of Frankliniella fusca, a thysanopteran phytovirus vector.</title>
        <authorList>
            <person name="Catto M.A."/>
            <person name="Labadie P.E."/>
            <person name="Jacobson A.L."/>
            <person name="Kennedy G.G."/>
            <person name="Srinivasan R."/>
            <person name="Hunt B.G."/>
        </authorList>
    </citation>
    <scope>NUCLEOTIDE SEQUENCE</scope>
    <source>
        <strain evidence="2">PL_HMW_Pooled</strain>
    </source>
</reference>
<proteinExistence type="predicted"/>
<gene>
    <name evidence="2" type="ORF">KUF71_006476</name>
</gene>
<organism evidence="2 3">
    <name type="scientific">Frankliniella fusca</name>
    <dbReference type="NCBI Taxonomy" id="407009"/>
    <lineage>
        <taxon>Eukaryota</taxon>
        <taxon>Metazoa</taxon>
        <taxon>Ecdysozoa</taxon>
        <taxon>Arthropoda</taxon>
        <taxon>Hexapoda</taxon>
        <taxon>Insecta</taxon>
        <taxon>Pterygota</taxon>
        <taxon>Neoptera</taxon>
        <taxon>Paraneoptera</taxon>
        <taxon>Thysanoptera</taxon>
        <taxon>Terebrantia</taxon>
        <taxon>Thripoidea</taxon>
        <taxon>Thripidae</taxon>
        <taxon>Frankliniella</taxon>
    </lineage>
</organism>
<protein>
    <submittedName>
        <fullName evidence="2">Protein zwilch-like protein</fullName>
    </submittedName>
</protein>
<name>A0AAE1LTG5_9NEOP</name>